<dbReference type="Pfam" id="PF00512">
    <property type="entry name" value="HisKA"/>
    <property type="match status" value="1"/>
</dbReference>
<keyword evidence="9" id="KW-1185">Reference proteome</keyword>
<dbReference type="PROSITE" id="PS50112">
    <property type="entry name" value="PAS"/>
    <property type="match status" value="1"/>
</dbReference>
<dbReference type="eggNOG" id="COG0745">
    <property type="taxonomic scope" value="Bacteria"/>
</dbReference>
<dbReference type="InterPro" id="IPR003661">
    <property type="entry name" value="HisK_dim/P_dom"/>
</dbReference>
<evidence type="ECO:0000313" key="8">
    <source>
        <dbReference type="EMBL" id="ABS62220.1"/>
    </source>
</evidence>
<dbReference type="SUPFAM" id="SSF47384">
    <property type="entry name" value="Homodimeric domain of signal transducing histidine kinase"/>
    <property type="match status" value="1"/>
</dbReference>
<evidence type="ECO:0000259" key="7">
    <source>
        <dbReference type="PROSITE" id="PS50112"/>
    </source>
</evidence>
<dbReference type="Pfam" id="PF13188">
    <property type="entry name" value="PAS_8"/>
    <property type="match status" value="1"/>
</dbReference>
<dbReference type="OrthoDB" id="9815202at2"/>
<comment type="catalytic activity">
    <reaction evidence="1">
        <text>ATP + protein L-histidine = ADP + protein N-phospho-L-histidine.</text>
        <dbReference type="EC" id="2.7.13.3"/>
    </reaction>
</comment>
<evidence type="ECO:0000256" key="3">
    <source>
        <dbReference type="ARBA" id="ARBA00022679"/>
    </source>
</evidence>
<evidence type="ECO:0000259" key="6">
    <source>
        <dbReference type="PROSITE" id="PS50109"/>
    </source>
</evidence>
<gene>
    <name evidence="8" type="ordered locus">Plav_0597</name>
</gene>
<dbReference type="Gene3D" id="1.10.287.130">
    <property type="match status" value="1"/>
</dbReference>
<dbReference type="Proteomes" id="UP000006377">
    <property type="component" value="Chromosome"/>
</dbReference>
<dbReference type="RefSeq" id="WP_011995511.1">
    <property type="nucleotide sequence ID" value="NC_009719.1"/>
</dbReference>
<protein>
    <recommendedName>
        <fullName evidence="2">histidine kinase</fullName>
        <ecNumber evidence="2">2.7.13.3</ecNumber>
    </recommendedName>
</protein>
<dbReference type="InterPro" id="IPR050736">
    <property type="entry name" value="Sensor_HK_Regulatory"/>
</dbReference>
<dbReference type="PROSITE" id="PS50109">
    <property type="entry name" value="HIS_KIN"/>
    <property type="match status" value="1"/>
</dbReference>
<keyword evidence="5" id="KW-0902">Two-component regulatory system</keyword>
<keyword evidence="4 8" id="KW-0418">Kinase</keyword>
<accession>A7HQN7</accession>
<dbReference type="SUPFAM" id="SSF55785">
    <property type="entry name" value="PYP-like sensor domain (PAS domain)"/>
    <property type="match status" value="1"/>
</dbReference>
<dbReference type="Gene3D" id="3.30.565.10">
    <property type="entry name" value="Histidine kinase-like ATPase, C-terminal domain"/>
    <property type="match status" value="1"/>
</dbReference>
<proteinExistence type="predicted"/>
<dbReference type="InterPro" id="IPR000014">
    <property type="entry name" value="PAS"/>
</dbReference>
<dbReference type="CDD" id="cd00130">
    <property type="entry name" value="PAS"/>
    <property type="match status" value="1"/>
</dbReference>
<dbReference type="EC" id="2.7.13.3" evidence="2"/>
<keyword evidence="3" id="KW-0808">Transferase</keyword>
<feature type="domain" description="Histidine kinase" evidence="6">
    <location>
        <begin position="273"/>
        <end position="506"/>
    </location>
</feature>
<evidence type="ECO:0000256" key="1">
    <source>
        <dbReference type="ARBA" id="ARBA00000085"/>
    </source>
</evidence>
<dbReference type="Gene3D" id="3.30.450.20">
    <property type="entry name" value="PAS domain"/>
    <property type="match status" value="1"/>
</dbReference>
<dbReference type="InterPro" id="IPR005467">
    <property type="entry name" value="His_kinase_dom"/>
</dbReference>
<dbReference type="InterPro" id="IPR035965">
    <property type="entry name" value="PAS-like_dom_sf"/>
</dbReference>
<dbReference type="SUPFAM" id="SSF55874">
    <property type="entry name" value="ATPase domain of HSP90 chaperone/DNA topoisomerase II/histidine kinase"/>
    <property type="match status" value="1"/>
</dbReference>
<dbReference type="GO" id="GO:0000155">
    <property type="term" value="F:phosphorelay sensor kinase activity"/>
    <property type="evidence" value="ECO:0007669"/>
    <property type="project" value="InterPro"/>
</dbReference>
<sequence>MSNSSGFAGGLHVLPPLAAHLVSASTALREELGKVAASAAAGPIDFSFSVPDDGIEPLLEPGIDALIIDIGDGGPVALGFLRRVIALGPNAPVIAIGADDAALQAEVIGAGAEDCLSTDTDEPRAVGLAIRRAVARRIMREDGASEPVPTPQAGPHVTLVQETPEAIVILDSQGTVRFANGAAQELLGRGSELVGQPFGLPSEPGEHDITIRRPDGDNRFAEMRIVDTRWGGVPARVAALNDVTVRRKLEETMQAVEARSQETRKRSQSFFSNVNHDLRTPLTHIIGFSEMMKNERLGPMGTDRYKEYASDIYSSGTMLLDMIEDLLGIAEAEMDQIDLTDEICNLGQLAEIAVASQRQNAAIEGVTIEVSCPERLPGFRGDARRLRQGLFRLLAEAVHTAHRGSTIRLSVAEEDGGIAVTLDEIRTHTDALMEQDAFPYIVGTDDPFVSAEDSSAPREESLALSLTRKVMELHGGRLNIMRAERGQPGHRPEIGMKISVHFPSERVIR</sequence>
<reference evidence="8 9" key="1">
    <citation type="journal article" date="2011" name="Stand. Genomic Sci.">
        <title>Complete genome sequence of Parvibaculum lavamentivorans type strain (DS-1(T)).</title>
        <authorList>
            <person name="Schleheck D."/>
            <person name="Weiss M."/>
            <person name="Pitluck S."/>
            <person name="Bruce D."/>
            <person name="Land M.L."/>
            <person name="Han S."/>
            <person name="Saunders E."/>
            <person name="Tapia R."/>
            <person name="Detter C."/>
            <person name="Brettin T."/>
            <person name="Han J."/>
            <person name="Woyke T."/>
            <person name="Goodwin L."/>
            <person name="Pennacchio L."/>
            <person name="Nolan M."/>
            <person name="Cook A.M."/>
            <person name="Kjelleberg S."/>
            <person name="Thomas T."/>
        </authorList>
    </citation>
    <scope>NUCLEOTIDE SEQUENCE [LARGE SCALE GENOMIC DNA]</scope>
    <source>
        <strain evidence="9">DS-1 / DSM 13023 / NCIMB 13966</strain>
    </source>
</reference>
<evidence type="ECO:0000256" key="4">
    <source>
        <dbReference type="ARBA" id="ARBA00022777"/>
    </source>
</evidence>
<dbReference type="EMBL" id="CP000774">
    <property type="protein sequence ID" value="ABS62220.1"/>
    <property type="molecule type" value="Genomic_DNA"/>
</dbReference>
<dbReference type="PANTHER" id="PTHR43711:SF1">
    <property type="entry name" value="HISTIDINE KINASE 1"/>
    <property type="match status" value="1"/>
</dbReference>
<dbReference type="PANTHER" id="PTHR43711">
    <property type="entry name" value="TWO-COMPONENT HISTIDINE KINASE"/>
    <property type="match status" value="1"/>
</dbReference>
<dbReference type="KEGG" id="pla:Plav_0597"/>
<feature type="domain" description="PAS" evidence="7">
    <location>
        <begin position="159"/>
        <end position="188"/>
    </location>
</feature>
<dbReference type="eggNOG" id="COG0642">
    <property type="taxonomic scope" value="Bacteria"/>
</dbReference>
<dbReference type="CDD" id="cd00082">
    <property type="entry name" value="HisKA"/>
    <property type="match status" value="1"/>
</dbReference>
<dbReference type="SMART" id="SM00388">
    <property type="entry name" value="HisKA"/>
    <property type="match status" value="1"/>
</dbReference>
<evidence type="ECO:0000256" key="5">
    <source>
        <dbReference type="ARBA" id="ARBA00023012"/>
    </source>
</evidence>
<dbReference type="HOGENOM" id="CLU_535116_0_0_5"/>
<dbReference type="InterPro" id="IPR036097">
    <property type="entry name" value="HisK_dim/P_sf"/>
</dbReference>
<dbReference type="AlphaFoldDB" id="A7HQN7"/>
<dbReference type="STRING" id="402881.Plav_0597"/>
<organism evidence="8 9">
    <name type="scientific">Parvibaculum lavamentivorans (strain DS-1 / DSM 13023 / NCIMB 13966)</name>
    <dbReference type="NCBI Taxonomy" id="402881"/>
    <lineage>
        <taxon>Bacteria</taxon>
        <taxon>Pseudomonadati</taxon>
        <taxon>Pseudomonadota</taxon>
        <taxon>Alphaproteobacteria</taxon>
        <taxon>Hyphomicrobiales</taxon>
        <taxon>Parvibaculaceae</taxon>
        <taxon>Parvibaculum</taxon>
    </lineage>
</organism>
<dbReference type="InterPro" id="IPR036890">
    <property type="entry name" value="HATPase_C_sf"/>
</dbReference>
<evidence type="ECO:0000256" key="2">
    <source>
        <dbReference type="ARBA" id="ARBA00012438"/>
    </source>
</evidence>
<evidence type="ECO:0000313" key="9">
    <source>
        <dbReference type="Proteomes" id="UP000006377"/>
    </source>
</evidence>
<name>A7HQN7_PARL1</name>